<keyword evidence="2 4" id="KW-0547">Nucleotide-binding</keyword>
<dbReference type="Proteomes" id="UP001152519">
    <property type="component" value="Unassembled WGS sequence"/>
</dbReference>
<organism evidence="6 7">
    <name type="scientific">Actinacidiphila cocklensis</name>
    <dbReference type="NCBI Taxonomy" id="887465"/>
    <lineage>
        <taxon>Bacteria</taxon>
        <taxon>Bacillati</taxon>
        <taxon>Actinomycetota</taxon>
        <taxon>Actinomycetes</taxon>
        <taxon>Kitasatosporales</taxon>
        <taxon>Streptomycetaceae</taxon>
        <taxon>Actinacidiphila</taxon>
    </lineage>
</organism>
<evidence type="ECO:0000259" key="5">
    <source>
        <dbReference type="PROSITE" id="PS50975"/>
    </source>
</evidence>
<dbReference type="InterPro" id="IPR011761">
    <property type="entry name" value="ATP-grasp"/>
</dbReference>
<dbReference type="InterPro" id="IPR052032">
    <property type="entry name" value="ATP-dep_AA_Ligase"/>
</dbReference>
<dbReference type="GO" id="GO:0005524">
    <property type="term" value="F:ATP binding"/>
    <property type="evidence" value="ECO:0007669"/>
    <property type="project" value="UniProtKB-UniRule"/>
</dbReference>
<gene>
    <name evidence="6" type="ORF">SCOCK_340038</name>
</gene>
<evidence type="ECO:0000256" key="1">
    <source>
        <dbReference type="ARBA" id="ARBA00022598"/>
    </source>
</evidence>
<dbReference type="AlphaFoldDB" id="A0A9W4DTA7"/>
<dbReference type="Gene3D" id="3.30.470.20">
    <property type="entry name" value="ATP-grasp fold, B domain"/>
    <property type="match status" value="1"/>
</dbReference>
<sequence length="440" mass="48139">MSRPTVLLVGADSYVLRACERHQVDAVVISNSGAYESGRVRLPTGGRLIRVDDVTNVEDILGALHREGLGDLRFDAVQTTWEYAAVTTAVLARALGCRTIDPVTALHFRDKSLQKARLRDAGVPVTRAVVVPDVFDVADVPFDFERAVLKPIAGGGTTSTSVVTSRKDLEDASRAFREQKETSRTFLLEEFVEGDEWMAEGIVFGGEVIFFGLGAYTEPCLEAVSGQVPISLRRLDPTKDAEAYASAEPVVRAAIAALGLQDSVFHMELFREPGTGRIVFSECAARRGGALTQEQVHAKFNVDLAEAALLCALGRRPDLKVNVTPDVIGCVGFYGTAGTVISYPTPDELIAEPDVIFAQTYVPPGATLSTKFSASADMLGAILLSTQSVEDFDKRVVELRTWIDDRLVVARPNLNSGQRWAWQNANWPDREYRDWLYEGR</sequence>
<dbReference type="SUPFAM" id="SSF56059">
    <property type="entry name" value="Glutathione synthetase ATP-binding domain-like"/>
    <property type="match status" value="1"/>
</dbReference>
<keyword evidence="3 4" id="KW-0067">ATP-binding</keyword>
<feature type="domain" description="ATP-grasp" evidence="5">
    <location>
        <begin position="115"/>
        <end position="313"/>
    </location>
</feature>
<evidence type="ECO:0000313" key="7">
    <source>
        <dbReference type="Proteomes" id="UP001152519"/>
    </source>
</evidence>
<dbReference type="PANTHER" id="PTHR43585:SF2">
    <property type="entry name" value="ATP-GRASP ENZYME FSQD"/>
    <property type="match status" value="1"/>
</dbReference>
<keyword evidence="7" id="KW-1185">Reference proteome</keyword>
<comment type="caution">
    <text evidence="6">The sequence shown here is derived from an EMBL/GenBank/DDBJ whole genome shotgun (WGS) entry which is preliminary data.</text>
</comment>
<dbReference type="EMBL" id="CAJSLV010000064">
    <property type="protein sequence ID" value="CAG6395614.1"/>
    <property type="molecule type" value="Genomic_DNA"/>
</dbReference>
<name>A0A9W4DTA7_9ACTN</name>
<evidence type="ECO:0000313" key="6">
    <source>
        <dbReference type="EMBL" id="CAG6395614.1"/>
    </source>
</evidence>
<accession>A0A9W4DTA7</accession>
<dbReference type="GO" id="GO:0046872">
    <property type="term" value="F:metal ion binding"/>
    <property type="evidence" value="ECO:0007669"/>
    <property type="project" value="InterPro"/>
</dbReference>
<dbReference type="PROSITE" id="PS50975">
    <property type="entry name" value="ATP_GRASP"/>
    <property type="match status" value="1"/>
</dbReference>
<keyword evidence="1" id="KW-0436">Ligase</keyword>
<evidence type="ECO:0000256" key="4">
    <source>
        <dbReference type="PROSITE-ProRule" id="PRU00409"/>
    </source>
</evidence>
<evidence type="ECO:0000256" key="3">
    <source>
        <dbReference type="ARBA" id="ARBA00022840"/>
    </source>
</evidence>
<reference evidence="6" key="1">
    <citation type="submission" date="2021-05" db="EMBL/GenBank/DDBJ databases">
        <authorList>
            <person name="Arsene-Ploetze F."/>
        </authorList>
    </citation>
    <scope>NUCLEOTIDE SEQUENCE</scope>
    <source>
        <strain evidence="6">DSM 42138</strain>
    </source>
</reference>
<evidence type="ECO:0000256" key="2">
    <source>
        <dbReference type="ARBA" id="ARBA00022741"/>
    </source>
</evidence>
<dbReference type="GO" id="GO:0016874">
    <property type="term" value="F:ligase activity"/>
    <property type="evidence" value="ECO:0007669"/>
    <property type="project" value="UniProtKB-KW"/>
</dbReference>
<dbReference type="RefSeq" id="WP_251492893.1">
    <property type="nucleotide sequence ID" value="NZ_CAJSLV010000064.1"/>
</dbReference>
<proteinExistence type="predicted"/>
<dbReference type="PANTHER" id="PTHR43585">
    <property type="entry name" value="FUMIPYRROLE BIOSYNTHESIS PROTEIN C"/>
    <property type="match status" value="1"/>
</dbReference>
<protein>
    <submittedName>
        <fullName evidence="6">Biotin carboxylase</fullName>
    </submittedName>
</protein>